<keyword evidence="1 4" id="KW-0645">Protease</keyword>
<gene>
    <name evidence="6" type="ORF">CBG49_12930</name>
</gene>
<comment type="similarity">
    <text evidence="4">Belongs to the peptidase C1 family.</text>
</comment>
<keyword evidence="4 6" id="KW-0031">Aminopeptidase</keyword>
<evidence type="ECO:0000256" key="3">
    <source>
        <dbReference type="ARBA" id="ARBA00022807"/>
    </source>
</evidence>
<accession>A0A1Z4BRR7</accession>
<evidence type="ECO:0000313" key="7">
    <source>
        <dbReference type="Proteomes" id="UP000197007"/>
    </source>
</evidence>
<dbReference type="InterPro" id="IPR004134">
    <property type="entry name" value="Peptidase_C1B"/>
</dbReference>
<evidence type="ECO:0000256" key="2">
    <source>
        <dbReference type="ARBA" id="ARBA00022801"/>
    </source>
</evidence>
<dbReference type="SUPFAM" id="SSF54001">
    <property type="entry name" value="Cysteine proteinases"/>
    <property type="match status" value="1"/>
</dbReference>
<proteinExistence type="inferred from homology"/>
<dbReference type="InterPro" id="IPR000169">
    <property type="entry name" value="Pept_cys_AS"/>
</dbReference>
<keyword evidence="2 4" id="KW-0378">Hydrolase</keyword>
<protein>
    <recommendedName>
        <fullName evidence="4">Aminopeptidase</fullName>
    </recommendedName>
</protein>
<dbReference type="GO" id="GO:0070005">
    <property type="term" value="F:cysteine-type aminopeptidase activity"/>
    <property type="evidence" value="ECO:0007669"/>
    <property type="project" value="InterPro"/>
</dbReference>
<evidence type="ECO:0000256" key="1">
    <source>
        <dbReference type="ARBA" id="ARBA00022670"/>
    </source>
</evidence>
<dbReference type="PIRSF" id="PIRSF005700">
    <property type="entry name" value="PepC"/>
    <property type="match status" value="1"/>
</dbReference>
<sequence length="393" mass="44539">MKNITLFVALSSFFIGTAQDDLIKSVAGNHSENAGFKFTTVINLERTDVKDQGSSGTCWSYAGASFIESEMKRMGKKPIDLAEIFTARNCYIEKAKQYVRMHGNLDYGQGGELHDVINMYAKYGAVPQNIYTGLNYGTTRNDFGELHAILKGFLQGMLKNAEKKNKLTPNWLPAFTATIDAYLGAVPESFMYEGKKYTPQSFAKERVGINPADYVEMVSYADQPKYQNVFMAVPDNWSFDYAYNIAMTDLTKIIDNALKKGYTVAWAADVSERYFSWKNGVAFVPEKEVSEMSNEEALYLFSNPPTAERTITPEMRQRDFDNYQTTDDHAMHIVGLAKDQNGREYYIVKNSWGLHNDYEGYLYVTKAFVEFKTTAIMLHKGGVPNDILKGWKK</sequence>
<dbReference type="GO" id="GO:0006508">
    <property type="term" value="P:proteolysis"/>
    <property type="evidence" value="ECO:0007669"/>
    <property type="project" value="UniProtKB-KW"/>
</dbReference>
<dbReference type="EMBL" id="CP022022">
    <property type="protein sequence ID" value="ASF43913.1"/>
    <property type="molecule type" value="Genomic_DNA"/>
</dbReference>
<dbReference type="PANTHER" id="PTHR10363:SF2">
    <property type="entry name" value="BLEOMYCIN HYDROLASE"/>
    <property type="match status" value="1"/>
</dbReference>
<dbReference type="KEGG" id="capn:CBG49_12930"/>
<name>A0A1Z4BRR7_9FLAO</name>
<keyword evidence="7" id="KW-1185">Reference proteome</keyword>
<dbReference type="Pfam" id="PF03051">
    <property type="entry name" value="Peptidase_C1_2"/>
    <property type="match status" value="1"/>
</dbReference>
<dbReference type="AlphaFoldDB" id="A0A1Z4BRR7"/>
<feature type="active site" evidence="5">
    <location>
        <position position="58"/>
    </location>
</feature>
<dbReference type="Gene3D" id="3.90.70.10">
    <property type="entry name" value="Cysteine proteinases"/>
    <property type="match status" value="1"/>
</dbReference>
<dbReference type="GO" id="GO:0005737">
    <property type="term" value="C:cytoplasm"/>
    <property type="evidence" value="ECO:0007669"/>
    <property type="project" value="TreeGrafter"/>
</dbReference>
<dbReference type="GO" id="GO:0009636">
    <property type="term" value="P:response to toxic substance"/>
    <property type="evidence" value="ECO:0007669"/>
    <property type="project" value="TreeGrafter"/>
</dbReference>
<dbReference type="RefSeq" id="WP_088594791.1">
    <property type="nucleotide sequence ID" value="NZ_CP022022.1"/>
</dbReference>
<dbReference type="Proteomes" id="UP000197007">
    <property type="component" value="Chromosome"/>
</dbReference>
<evidence type="ECO:0000313" key="6">
    <source>
        <dbReference type="EMBL" id="ASF43913.1"/>
    </source>
</evidence>
<organism evidence="6 7">
    <name type="scientific">Capnocytophaga endodontalis</name>
    <dbReference type="NCBI Taxonomy" id="2708117"/>
    <lineage>
        <taxon>Bacteria</taxon>
        <taxon>Pseudomonadati</taxon>
        <taxon>Bacteroidota</taxon>
        <taxon>Flavobacteriia</taxon>
        <taxon>Flavobacteriales</taxon>
        <taxon>Flavobacteriaceae</taxon>
        <taxon>Capnocytophaga</taxon>
    </lineage>
</organism>
<dbReference type="GO" id="GO:0043418">
    <property type="term" value="P:homocysteine catabolic process"/>
    <property type="evidence" value="ECO:0007669"/>
    <property type="project" value="TreeGrafter"/>
</dbReference>
<dbReference type="PROSITE" id="PS00139">
    <property type="entry name" value="THIOL_PROTEASE_CYS"/>
    <property type="match status" value="1"/>
</dbReference>
<dbReference type="InterPro" id="IPR038765">
    <property type="entry name" value="Papain-like_cys_pep_sf"/>
</dbReference>
<keyword evidence="3 4" id="KW-0788">Thiol protease</keyword>
<feature type="active site" evidence="5">
    <location>
        <position position="329"/>
    </location>
</feature>
<feature type="active site" evidence="5">
    <location>
        <position position="350"/>
    </location>
</feature>
<reference evidence="7" key="1">
    <citation type="submission" date="2017-06" db="EMBL/GenBank/DDBJ databases">
        <title>Complete genome sequence of Capnocytophaga sp. KCOM 1579 (=ChDC OS43) isolated from a human refractory periapical abscess lesion.</title>
        <authorList>
            <person name="Kook J.-K."/>
            <person name="Park S.-N."/>
            <person name="Lim Y.K."/>
            <person name="Roh H."/>
        </authorList>
    </citation>
    <scope>NUCLEOTIDE SEQUENCE [LARGE SCALE GENOMIC DNA]</scope>
    <source>
        <strain evidence="7">ChDC OS43</strain>
    </source>
</reference>
<dbReference type="PANTHER" id="PTHR10363">
    <property type="entry name" value="BLEOMYCIN HYDROLASE"/>
    <property type="match status" value="1"/>
</dbReference>
<evidence type="ECO:0000256" key="4">
    <source>
        <dbReference type="PIRNR" id="PIRNR005700"/>
    </source>
</evidence>
<evidence type="ECO:0000256" key="5">
    <source>
        <dbReference type="PIRSR" id="PIRSR005700-1"/>
    </source>
</evidence>